<feature type="region of interest" description="Disordered" evidence="1">
    <location>
        <begin position="324"/>
        <end position="345"/>
    </location>
</feature>
<dbReference type="KEGG" id="cthr:CTHT_0036020"/>
<dbReference type="InterPro" id="IPR023214">
    <property type="entry name" value="HAD_sf"/>
</dbReference>
<keyword evidence="3" id="KW-1185">Reference proteome</keyword>
<dbReference type="GeneID" id="18257640"/>
<dbReference type="EMBL" id="GL988041">
    <property type="protein sequence ID" value="EGS21735.1"/>
    <property type="molecule type" value="Genomic_DNA"/>
</dbReference>
<dbReference type="Proteomes" id="UP000008066">
    <property type="component" value="Unassembled WGS sequence"/>
</dbReference>
<name>G0S737_CHATD</name>
<dbReference type="SUPFAM" id="SSF56784">
    <property type="entry name" value="HAD-like"/>
    <property type="match status" value="1"/>
</dbReference>
<evidence type="ECO:0000313" key="3">
    <source>
        <dbReference type="Proteomes" id="UP000008066"/>
    </source>
</evidence>
<dbReference type="InterPro" id="IPR036412">
    <property type="entry name" value="HAD-like_sf"/>
</dbReference>
<evidence type="ECO:0000313" key="2">
    <source>
        <dbReference type="EMBL" id="EGS21735.1"/>
    </source>
</evidence>
<protein>
    <submittedName>
        <fullName evidence="2">Uncharacterized protein</fullName>
    </submittedName>
</protein>
<reference evidence="2 3" key="1">
    <citation type="journal article" date="2011" name="Cell">
        <title>Insight into structure and assembly of the nuclear pore complex by utilizing the genome of a eukaryotic thermophile.</title>
        <authorList>
            <person name="Amlacher S."/>
            <person name="Sarges P."/>
            <person name="Flemming D."/>
            <person name="van Noort V."/>
            <person name="Kunze R."/>
            <person name="Devos D.P."/>
            <person name="Arumugam M."/>
            <person name="Bork P."/>
            <person name="Hurt E."/>
        </authorList>
    </citation>
    <scope>NUCLEOTIDE SEQUENCE [LARGE SCALE GENOMIC DNA]</scope>
    <source>
        <strain evidence="3">DSM 1495 / CBS 144.50 / IMI 039719</strain>
    </source>
</reference>
<proteinExistence type="predicted"/>
<dbReference type="AlphaFoldDB" id="G0S737"/>
<gene>
    <name evidence="2" type="ORF">CTHT_0036020</name>
</gene>
<dbReference type="Gene3D" id="3.40.50.1000">
    <property type="entry name" value="HAD superfamily/HAD-like"/>
    <property type="match status" value="1"/>
</dbReference>
<feature type="region of interest" description="Disordered" evidence="1">
    <location>
        <begin position="93"/>
        <end position="171"/>
    </location>
</feature>
<evidence type="ECO:0000256" key="1">
    <source>
        <dbReference type="SAM" id="MobiDB-lite"/>
    </source>
</evidence>
<feature type="compositionally biased region" description="Low complexity" evidence="1">
    <location>
        <begin position="97"/>
        <end position="106"/>
    </location>
</feature>
<sequence length="536" mass="58457">MASESQVELENTDLFATEVEFASGVNAASIANDNDVANNTSNMVLKKGEFTTKGDEAIVTIAEQVTSVNHELNKDAERKDRAAVMQEECVATDAEEQQAAKQSSAANGDASVNVKTGIDDPASTETLAGDNSPAVGGDTFPVDNRTPTPPTIFAAPTGLGDEDKTSKPSLRKRHNTFSTNIDEEPAKAKVRITDDTNQLTDEPCSKLSSPSDFNMFPPAIMNGPPNSHTPATDKAKKPMIILANACTLLDTRVSVTKVLHFILSKHPVVNRLILPKYPSTKNGKNLPDTDTILSVLTSWTRIPEIILGVLNLHEEKTNAANLATTPEQEDDDVTIVSPPSTSKPLTPPQGLTDLHWYYVSKAWMEAYWAIGLPLVMPASDAAEFLLRARQANAKIIVTSGGMETAPLYEELMARLGMRELIHKIVGGSLAWNGMTDEQLKTDWKAIVKCWIDIAKESETRHGKTTDEEPDIVMVSRALRDTDMIKITGLGIKTCWVKEAEPSAQHIKPDIVVQNLEELANRLFPETKIIKLVDVDD</sequence>
<dbReference type="HOGENOM" id="CLU_508055_0_0_1"/>
<dbReference type="RefSeq" id="XP_006694031.1">
    <property type="nucleotide sequence ID" value="XM_006693968.1"/>
</dbReference>
<accession>G0S737</accession>
<organism evidence="3">
    <name type="scientific">Chaetomium thermophilum (strain DSM 1495 / CBS 144.50 / IMI 039719)</name>
    <name type="common">Thermochaetoides thermophila</name>
    <dbReference type="NCBI Taxonomy" id="759272"/>
    <lineage>
        <taxon>Eukaryota</taxon>
        <taxon>Fungi</taxon>
        <taxon>Dikarya</taxon>
        <taxon>Ascomycota</taxon>
        <taxon>Pezizomycotina</taxon>
        <taxon>Sordariomycetes</taxon>
        <taxon>Sordariomycetidae</taxon>
        <taxon>Sordariales</taxon>
        <taxon>Chaetomiaceae</taxon>
        <taxon>Thermochaetoides</taxon>
    </lineage>
</organism>